<evidence type="ECO:0000259" key="2">
    <source>
        <dbReference type="Pfam" id="PF21537"/>
    </source>
</evidence>
<dbReference type="EMBL" id="FWYC01000003">
    <property type="protein sequence ID" value="SMC49699.1"/>
    <property type="molecule type" value="Genomic_DNA"/>
</dbReference>
<dbReference type="eggNOG" id="COG3689">
    <property type="taxonomic scope" value="Bacteria"/>
</dbReference>
<dbReference type="OrthoDB" id="359029at2"/>
<feature type="transmembrane region" description="Helical" evidence="1">
    <location>
        <begin position="34"/>
        <end position="51"/>
    </location>
</feature>
<feature type="transmembrane region" description="Helical" evidence="1">
    <location>
        <begin position="58"/>
        <end position="77"/>
    </location>
</feature>
<keyword evidence="1" id="KW-0812">Transmembrane</keyword>
<evidence type="ECO:0000256" key="1">
    <source>
        <dbReference type="SAM" id="Phobius"/>
    </source>
</evidence>
<keyword evidence="1" id="KW-0472">Membrane</keyword>
<evidence type="ECO:0000313" key="4">
    <source>
        <dbReference type="Proteomes" id="UP000192840"/>
    </source>
</evidence>
<organism evidence="3 4">
    <name type="scientific">Lentzea albidocapillata</name>
    <dbReference type="NCBI Taxonomy" id="40571"/>
    <lineage>
        <taxon>Bacteria</taxon>
        <taxon>Bacillati</taxon>
        <taxon>Actinomycetota</taxon>
        <taxon>Actinomycetes</taxon>
        <taxon>Pseudonocardiales</taxon>
        <taxon>Pseudonocardiaceae</taxon>
        <taxon>Lentzea</taxon>
    </lineage>
</organism>
<proteinExistence type="predicted"/>
<reference evidence="4" key="1">
    <citation type="submission" date="2017-04" db="EMBL/GenBank/DDBJ databases">
        <authorList>
            <person name="Varghese N."/>
            <person name="Submissions S."/>
        </authorList>
    </citation>
    <scope>NUCLEOTIDE SEQUENCE [LARGE SCALE GENOMIC DNA]</scope>
    <source>
        <strain evidence="4">DSM 44073</strain>
    </source>
</reference>
<evidence type="ECO:0000313" key="3">
    <source>
        <dbReference type="EMBL" id="SMC49699.1"/>
    </source>
</evidence>
<sequence>MNRAAAIVILLLLAGATTRTLVTGQYVSYVKAGLWPLLVISVVLLALFSTAKGHQPKVAWLLVLPVLALLVVAPKSLGSHAAVNAGTVLTESDEYPPLPEGDPVEVKIFDYASRAVFDEGRTLRDRRVTLVGFTSTGPNGEHLLVRMILTCCAADGRPVKIGMRNVEPLPDDTWIEVVGSYVDETAEDGVNGGRIPFIDVEDAIRVAQPERPYE</sequence>
<dbReference type="InterPro" id="IPR048447">
    <property type="entry name" value="DUF1980_C"/>
</dbReference>
<protein>
    <submittedName>
        <fullName evidence="3">TIGR03943 family protein</fullName>
    </submittedName>
</protein>
<dbReference type="Pfam" id="PF21537">
    <property type="entry name" value="DUF1980_C"/>
    <property type="match status" value="1"/>
</dbReference>
<keyword evidence="1" id="KW-1133">Transmembrane helix</keyword>
<feature type="domain" description="DUF1980" evidence="2">
    <location>
        <begin position="125"/>
        <end position="213"/>
    </location>
</feature>
<dbReference type="STRING" id="40571.SAMN05660733_00117"/>
<dbReference type="AlphaFoldDB" id="A0A1W1ZMQ1"/>
<gene>
    <name evidence="3" type="ORF">SAMN05660733_00117</name>
</gene>
<accession>A0A1W1ZMQ1</accession>
<name>A0A1W1ZMQ1_9PSEU</name>
<dbReference type="NCBIfam" id="TIGR03943">
    <property type="entry name" value="TIGR03943 family putative permease subunit"/>
    <property type="match status" value="1"/>
</dbReference>
<keyword evidence="4" id="KW-1185">Reference proteome</keyword>
<dbReference type="InterPro" id="IPR015402">
    <property type="entry name" value="DUF1980"/>
</dbReference>
<dbReference type="RefSeq" id="WP_030474904.1">
    <property type="nucleotide sequence ID" value="NZ_FWYC01000003.1"/>
</dbReference>
<dbReference type="Proteomes" id="UP000192840">
    <property type="component" value="Unassembled WGS sequence"/>
</dbReference>